<comment type="subcellular location">
    <subcellularLocation>
        <location evidence="1">Cell membrane</location>
        <topology evidence="1">Multi-pass membrane protein</topology>
    </subcellularLocation>
</comment>
<keyword evidence="3" id="KW-1003">Cell membrane</keyword>
<dbReference type="GO" id="GO:0016887">
    <property type="term" value="F:ATP hydrolysis activity"/>
    <property type="evidence" value="ECO:0007669"/>
    <property type="project" value="InterPro"/>
</dbReference>
<dbReference type="AlphaFoldDB" id="A0A8J6YNV6"/>
<dbReference type="InterPro" id="IPR017871">
    <property type="entry name" value="ABC_transporter-like_CS"/>
</dbReference>
<evidence type="ECO:0000256" key="4">
    <source>
        <dbReference type="ARBA" id="ARBA00022692"/>
    </source>
</evidence>
<dbReference type="SUPFAM" id="SSF52540">
    <property type="entry name" value="P-loop containing nucleoside triphosphate hydrolases"/>
    <property type="match status" value="1"/>
</dbReference>
<feature type="transmembrane region" description="Helical" evidence="9">
    <location>
        <begin position="71"/>
        <end position="95"/>
    </location>
</feature>
<evidence type="ECO:0000256" key="5">
    <source>
        <dbReference type="ARBA" id="ARBA00022741"/>
    </source>
</evidence>
<evidence type="ECO:0000256" key="7">
    <source>
        <dbReference type="ARBA" id="ARBA00022989"/>
    </source>
</evidence>
<dbReference type="InterPro" id="IPR036640">
    <property type="entry name" value="ABC1_TM_sf"/>
</dbReference>
<evidence type="ECO:0000256" key="9">
    <source>
        <dbReference type="SAM" id="Phobius"/>
    </source>
</evidence>
<comment type="caution">
    <text evidence="12">The sequence shown here is derived from an EMBL/GenBank/DDBJ whole genome shotgun (WGS) entry which is preliminary data.</text>
</comment>
<dbReference type="Proteomes" id="UP000631034">
    <property type="component" value="Unassembled WGS sequence"/>
</dbReference>
<keyword evidence="2" id="KW-0813">Transport</keyword>
<dbReference type="Gene3D" id="1.20.1560.10">
    <property type="entry name" value="ABC transporter type 1, transmembrane domain"/>
    <property type="match status" value="1"/>
</dbReference>
<evidence type="ECO:0000256" key="8">
    <source>
        <dbReference type="ARBA" id="ARBA00023136"/>
    </source>
</evidence>
<feature type="transmembrane region" description="Helical" evidence="9">
    <location>
        <begin position="301"/>
        <end position="322"/>
    </location>
</feature>
<accession>A0A8J6YNV6</accession>
<organism evidence="12 13">
    <name type="scientific">Phaeovibrio sulfidiphilus</name>
    <dbReference type="NCBI Taxonomy" id="1220600"/>
    <lineage>
        <taxon>Bacteria</taxon>
        <taxon>Pseudomonadati</taxon>
        <taxon>Pseudomonadota</taxon>
        <taxon>Alphaproteobacteria</taxon>
        <taxon>Rhodospirillales</taxon>
        <taxon>Rhodospirillaceae</taxon>
        <taxon>Phaeovibrio</taxon>
    </lineage>
</organism>
<feature type="transmembrane region" description="Helical" evidence="9">
    <location>
        <begin position="159"/>
        <end position="179"/>
    </location>
</feature>
<dbReference type="PANTHER" id="PTHR24221">
    <property type="entry name" value="ATP-BINDING CASSETTE SUB-FAMILY B"/>
    <property type="match status" value="1"/>
</dbReference>
<dbReference type="RefSeq" id="WP_192534239.1">
    <property type="nucleotide sequence ID" value="NZ_JACZHT010000004.1"/>
</dbReference>
<dbReference type="InterPro" id="IPR003593">
    <property type="entry name" value="AAA+_ATPase"/>
</dbReference>
<protein>
    <submittedName>
        <fullName evidence="12">ABC transporter ATP-binding protein</fullName>
    </submittedName>
</protein>
<feature type="domain" description="ABC transmembrane type-1" evidence="11">
    <location>
        <begin position="46"/>
        <end position="327"/>
    </location>
</feature>
<dbReference type="Pfam" id="PF00664">
    <property type="entry name" value="ABC_membrane"/>
    <property type="match status" value="1"/>
</dbReference>
<dbReference type="Gene3D" id="3.40.50.300">
    <property type="entry name" value="P-loop containing nucleotide triphosphate hydrolases"/>
    <property type="match status" value="1"/>
</dbReference>
<dbReference type="GO" id="GO:0005524">
    <property type="term" value="F:ATP binding"/>
    <property type="evidence" value="ECO:0007669"/>
    <property type="project" value="UniProtKB-KW"/>
</dbReference>
<keyword evidence="7 9" id="KW-1133">Transmembrane helix</keyword>
<evidence type="ECO:0000256" key="3">
    <source>
        <dbReference type="ARBA" id="ARBA00022475"/>
    </source>
</evidence>
<dbReference type="PROSITE" id="PS00211">
    <property type="entry name" value="ABC_TRANSPORTER_1"/>
    <property type="match status" value="1"/>
</dbReference>
<dbReference type="FunFam" id="3.40.50.300:FF:000221">
    <property type="entry name" value="Multidrug ABC transporter ATP-binding protein"/>
    <property type="match status" value="1"/>
</dbReference>
<dbReference type="InterPro" id="IPR011527">
    <property type="entry name" value="ABC1_TM_dom"/>
</dbReference>
<feature type="transmembrane region" description="Helical" evidence="9">
    <location>
        <begin position="270"/>
        <end position="295"/>
    </location>
</feature>
<dbReference type="InterPro" id="IPR003439">
    <property type="entry name" value="ABC_transporter-like_ATP-bd"/>
</dbReference>
<dbReference type="PROSITE" id="PS50893">
    <property type="entry name" value="ABC_TRANSPORTER_2"/>
    <property type="match status" value="1"/>
</dbReference>
<reference evidence="12" key="1">
    <citation type="submission" date="2020-10" db="EMBL/GenBank/DDBJ databases">
        <title>Genome sequence of the unusual species of purple photosynthetic bacteria, Phaeovibrio sulfidiphilus DSM 23193, type strain.</title>
        <authorList>
            <person name="Kyndt J.A."/>
            <person name="Meyer T.E."/>
        </authorList>
    </citation>
    <scope>NUCLEOTIDE SEQUENCE</scope>
    <source>
        <strain evidence="12">DSM 23193</strain>
    </source>
</reference>
<keyword evidence="5" id="KW-0547">Nucleotide-binding</keyword>
<name>A0A8J6YNV6_9PROT</name>
<keyword evidence="8 9" id="KW-0472">Membrane</keyword>
<dbReference type="Pfam" id="PF00005">
    <property type="entry name" value="ABC_tran"/>
    <property type="match status" value="1"/>
</dbReference>
<evidence type="ECO:0000256" key="1">
    <source>
        <dbReference type="ARBA" id="ARBA00004651"/>
    </source>
</evidence>
<evidence type="ECO:0000313" key="13">
    <source>
        <dbReference type="Proteomes" id="UP000631034"/>
    </source>
</evidence>
<dbReference type="SUPFAM" id="SSF90123">
    <property type="entry name" value="ABC transporter transmembrane region"/>
    <property type="match status" value="1"/>
</dbReference>
<keyword evidence="6 12" id="KW-0067">ATP-binding</keyword>
<evidence type="ECO:0000313" key="12">
    <source>
        <dbReference type="EMBL" id="MBE1237224.1"/>
    </source>
</evidence>
<evidence type="ECO:0000259" key="11">
    <source>
        <dbReference type="PROSITE" id="PS50929"/>
    </source>
</evidence>
<sequence length="614" mass="65789">MAESPTCAGAGGAAADASSVARPDYLAALRLLKSQSAGYRWPLFQAVVFSVAFVALDLLLVWGIWRLCAAVFQGTITAAVFLENGLLVLASVLLGQLAFGISTTKSHLVAFGLIRTVRQTLADHLSRLPLGWYSTRASGEAKKLVVDDPEQLEILTAHALPEGLGALFMWLGVSVWLFLVDWRMALATIVLTPVSFLILSRALAGSSALASDYQGALGRMNGAIVEYLAGMPVLKVFNRTGDSFAGTAEAVRAYTAIETRMGRQYILRGGTFQALVLANITVILPAGVWMLHAGWIDPQTLVFFAIVGGNYSVPLLKLFNVFHRFAHISMVSTLIEEVLGTPAQPDATRRVDLPDTDIVFEGVCFAYDGPDVVHDVSFRARSRSVTALVGPSGSGKSTVAALAARFHDVRQGRITLGGVDVRDIPQKQLMETVAFVFQDTFLFAATVAENLRVGKPDATREELEAAARAARAHEFIMALPQGYDTPVGERGRALSGGERQRLAIARAILKDAPVVILDEATAFTDPDNEAAIQEALSALSANKTLLVVAHRLHTIAAAECIVVLDRGRIAGSGTHEALLGQDGLYRTLWDNYTRARSLSLRTQTVPSAVPGEGA</sequence>
<dbReference type="InterPro" id="IPR039421">
    <property type="entry name" value="Type_1_exporter"/>
</dbReference>
<feature type="domain" description="ABC transporter" evidence="10">
    <location>
        <begin position="358"/>
        <end position="591"/>
    </location>
</feature>
<dbReference type="EMBL" id="JACZHT010000004">
    <property type="protein sequence ID" value="MBE1237224.1"/>
    <property type="molecule type" value="Genomic_DNA"/>
</dbReference>
<keyword evidence="4 9" id="KW-0812">Transmembrane</keyword>
<feature type="transmembrane region" description="Helical" evidence="9">
    <location>
        <begin position="43"/>
        <end position="65"/>
    </location>
</feature>
<dbReference type="InterPro" id="IPR027417">
    <property type="entry name" value="P-loop_NTPase"/>
</dbReference>
<gene>
    <name evidence="12" type="ORF">IHV25_06140</name>
</gene>
<dbReference type="GO" id="GO:0140359">
    <property type="term" value="F:ABC-type transporter activity"/>
    <property type="evidence" value="ECO:0007669"/>
    <property type="project" value="InterPro"/>
</dbReference>
<evidence type="ECO:0000259" key="10">
    <source>
        <dbReference type="PROSITE" id="PS50893"/>
    </source>
</evidence>
<evidence type="ECO:0000256" key="6">
    <source>
        <dbReference type="ARBA" id="ARBA00022840"/>
    </source>
</evidence>
<evidence type="ECO:0000256" key="2">
    <source>
        <dbReference type="ARBA" id="ARBA00022448"/>
    </source>
</evidence>
<keyword evidence="13" id="KW-1185">Reference proteome</keyword>
<dbReference type="PROSITE" id="PS50929">
    <property type="entry name" value="ABC_TM1F"/>
    <property type="match status" value="1"/>
</dbReference>
<dbReference type="SMART" id="SM00382">
    <property type="entry name" value="AAA"/>
    <property type="match status" value="1"/>
</dbReference>
<dbReference type="GO" id="GO:0005886">
    <property type="term" value="C:plasma membrane"/>
    <property type="evidence" value="ECO:0007669"/>
    <property type="project" value="UniProtKB-SubCell"/>
</dbReference>
<dbReference type="PANTHER" id="PTHR24221:SF654">
    <property type="entry name" value="ATP-BINDING CASSETTE SUB-FAMILY B MEMBER 6"/>
    <property type="match status" value="1"/>
</dbReference>
<proteinExistence type="predicted"/>